<feature type="domain" description="HTH gntR-type" evidence="4">
    <location>
        <begin position="1"/>
        <end position="69"/>
    </location>
</feature>
<keyword evidence="6" id="KW-1185">Reference proteome</keyword>
<dbReference type="SUPFAM" id="SSF46785">
    <property type="entry name" value="Winged helix' DNA-binding domain"/>
    <property type="match status" value="1"/>
</dbReference>
<dbReference type="Pfam" id="PF00392">
    <property type="entry name" value="GntR"/>
    <property type="match status" value="1"/>
</dbReference>
<dbReference type="SMART" id="SM00866">
    <property type="entry name" value="UTRA"/>
    <property type="match status" value="1"/>
</dbReference>
<evidence type="ECO:0000259" key="4">
    <source>
        <dbReference type="PROSITE" id="PS50949"/>
    </source>
</evidence>
<organism evidence="5 6">
    <name type="scientific">Actinomadura monticuli</name>
    <dbReference type="NCBI Taxonomy" id="3097367"/>
    <lineage>
        <taxon>Bacteria</taxon>
        <taxon>Bacillati</taxon>
        <taxon>Actinomycetota</taxon>
        <taxon>Actinomycetes</taxon>
        <taxon>Streptosporangiales</taxon>
        <taxon>Thermomonosporaceae</taxon>
        <taxon>Actinomadura</taxon>
    </lineage>
</organism>
<dbReference type="PROSITE" id="PS50949">
    <property type="entry name" value="HTH_GNTR"/>
    <property type="match status" value="1"/>
</dbReference>
<evidence type="ECO:0000256" key="1">
    <source>
        <dbReference type="ARBA" id="ARBA00023015"/>
    </source>
</evidence>
<dbReference type="SUPFAM" id="SSF64288">
    <property type="entry name" value="Chorismate lyase-like"/>
    <property type="match status" value="1"/>
</dbReference>
<keyword evidence="1" id="KW-0805">Transcription regulation</keyword>
<dbReference type="Pfam" id="PF07702">
    <property type="entry name" value="UTRA"/>
    <property type="match status" value="1"/>
</dbReference>
<protein>
    <submittedName>
        <fullName evidence="5">GntR family transcriptional regulator</fullName>
    </submittedName>
</protein>
<reference evidence="5 6" key="1">
    <citation type="submission" date="2023-11" db="EMBL/GenBank/DDBJ databases">
        <title>Actinomadura monticuli sp. nov., isolated from volcanic ash.</title>
        <authorList>
            <person name="Lee S.D."/>
            <person name="Yang H."/>
            <person name="Kim I.S."/>
        </authorList>
    </citation>
    <scope>NUCLEOTIDE SEQUENCE [LARGE SCALE GENOMIC DNA]</scope>
    <source>
        <strain evidence="5 6">DLS-62</strain>
    </source>
</reference>
<dbReference type="SMART" id="SM00345">
    <property type="entry name" value="HTH_GNTR"/>
    <property type="match status" value="1"/>
</dbReference>
<dbReference type="CDD" id="cd07377">
    <property type="entry name" value="WHTH_GntR"/>
    <property type="match status" value="1"/>
</dbReference>
<sequence length="241" mass="27159">MRRYEAVAEDLVRQIQSGRWPIGGRLAPEVDLAAEFDVSRGTMRAALDIVEELGLVSRRPRRGTRVERLKPHSVFVRSLHSLDELTEYSVETDRQVLSIADVVVDEVDARVMGCRPGERWTKIRMLRIDPADDGWPLCCTDVYLEPDIAAAVGDQVLDPKRLISDMVEQVTGRTVHTIEQRMRAATVPDSMVDLLHAAAGSPVLRMTRRYLDRAGDPFEITVSVHPAERFEYAVDLERGRG</sequence>
<dbReference type="InterPro" id="IPR000524">
    <property type="entry name" value="Tscrpt_reg_HTH_GntR"/>
</dbReference>
<evidence type="ECO:0000256" key="3">
    <source>
        <dbReference type="ARBA" id="ARBA00023163"/>
    </source>
</evidence>
<keyword evidence="3" id="KW-0804">Transcription</keyword>
<evidence type="ECO:0000313" key="5">
    <source>
        <dbReference type="EMBL" id="MFA1538785.1"/>
    </source>
</evidence>
<dbReference type="Proteomes" id="UP001569963">
    <property type="component" value="Unassembled WGS sequence"/>
</dbReference>
<dbReference type="PANTHER" id="PTHR44846:SF17">
    <property type="entry name" value="GNTR-FAMILY TRANSCRIPTIONAL REGULATOR"/>
    <property type="match status" value="1"/>
</dbReference>
<proteinExistence type="predicted"/>
<keyword evidence="2" id="KW-0238">DNA-binding</keyword>
<dbReference type="PANTHER" id="PTHR44846">
    <property type="entry name" value="MANNOSYL-D-GLYCERATE TRANSPORT/METABOLISM SYSTEM REPRESSOR MNGR-RELATED"/>
    <property type="match status" value="1"/>
</dbReference>
<comment type="caution">
    <text evidence="5">The sequence shown here is derived from an EMBL/GenBank/DDBJ whole genome shotgun (WGS) entry which is preliminary data.</text>
</comment>
<evidence type="ECO:0000313" key="6">
    <source>
        <dbReference type="Proteomes" id="UP001569963"/>
    </source>
</evidence>
<gene>
    <name evidence="5" type="ORF">SM611_07590</name>
</gene>
<name>A0ABV4Q7T7_9ACTN</name>
<dbReference type="InterPro" id="IPR028978">
    <property type="entry name" value="Chorismate_lyase_/UTRA_dom_sf"/>
</dbReference>
<dbReference type="EMBL" id="JAXCEI010000003">
    <property type="protein sequence ID" value="MFA1538785.1"/>
    <property type="molecule type" value="Genomic_DNA"/>
</dbReference>
<dbReference type="InterPro" id="IPR036388">
    <property type="entry name" value="WH-like_DNA-bd_sf"/>
</dbReference>
<accession>A0ABV4Q7T7</accession>
<dbReference type="InterPro" id="IPR050679">
    <property type="entry name" value="Bact_HTH_transcr_reg"/>
</dbReference>
<dbReference type="Gene3D" id="1.10.10.10">
    <property type="entry name" value="Winged helix-like DNA-binding domain superfamily/Winged helix DNA-binding domain"/>
    <property type="match status" value="1"/>
</dbReference>
<dbReference type="RefSeq" id="WP_371948316.1">
    <property type="nucleotide sequence ID" value="NZ_JAXCEI010000003.1"/>
</dbReference>
<dbReference type="InterPro" id="IPR011663">
    <property type="entry name" value="UTRA"/>
</dbReference>
<dbReference type="InterPro" id="IPR036390">
    <property type="entry name" value="WH_DNA-bd_sf"/>
</dbReference>
<dbReference type="Gene3D" id="3.40.1410.10">
    <property type="entry name" value="Chorismate lyase-like"/>
    <property type="match status" value="1"/>
</dbReference>
<evidence type="ECO:0000256" key="2">
    <source>
        <dbReference type="ARBA" id="ARBA00023125"/>
    </source>
</evidence>